<dbReference type="GO" id="GO:0032259">
    <property type="term" value="P:methylation"/>
    <property type="evidence" value="ECO:0007669"/>
    <property type="project" value="UniProtKB-KW"/>
</dbReference>
<dbReference type="PANTHER" id="PTHR12829">
    <property type="entry name" value="N6-ADENOSINE-METHYLTRANSFERASE"/>
    <property type="match status" value="1"/>
</dbReference>
<comment type="similarity">
    <text evidence="1">Belongs to the MT-A70-like family.</text>
</comment>
<keyword evidence="3" id="KW-0808">Transferase</keyword>
<evidence type="ECO:0000313" key="3">
    <source>
        <dbReference type="EMBL" id="GKZ17296.1"/>
    </source>
</evidence>
<dbReference type="Proteomes" id="UP001143548">
    <property type="component" value="Unassembled WGS sequence"/>
</dbReference>
<organism evidence="3 4">
    <name type="scientific">Aspergillus brasiliensis</name>
    <dbReference type="NCBI Taxonomy" id="319629"/>
    <lineage>
        <taxon>Eukaryota</taxon>
        <taxon>Fungi</taxon>
        <taxon>Dikarya</taxon>
        <taxon>Ascomycota</taxon>
        <taxon>Pezizomycotina</taxon>
        <taxon>Eurotiomycetes</taxon>
        <taxon>Eurotiomycetidae</taxon>
        <taxon>Eurotiales</taxon>
        <taxon>Aspergillaceae</taxon>
        <taxon>Aspergillus</taxon>
        <taxon>Aspergillus subgen. Circumdati</taxon>
    </lineage>
</organism>
<dbReference type="PROSITE" id="PS00092">
    <property type="entry name" value="N6_MTASE"/>
    <property type="match status" value="1"/>
</dbReference>
<dbReference type="AlphaFoldDB" id="A0A9W5YKR4"/>
<dbReference type="PROSITE" id="PS51143">
    <property type="entry name" value="MT_A70"/>
    <property type="match status" value="1"/>
</dbReference>
<comment type="caution">
    <text evidence="3">The sequence shown here is derived from an EMBL/GenBank/DDBJ whole genome shotgun (WGS) entry which is preliminary data.</text>
</comment>
<feature type="compositionally biased region" description="Low complexity" evidence="2">
    <location>
        <begin position="159"/>
        <end position="172"/>
    </location>
</feature>
<protein>
    <submittedName>
        <fullName evidence="3">Methyltransferase-like protein 4</fullName>
    </submittedName>
</protein>
<dbReference type="GO" id="GO:0005634">
    <property type="term" value="C:nucleus"/>
    <property type="evidence" value="ECO:0007669"/>
    <property type="project" value="TreeGrafter"/>
</dbReference>
<dbReference type="GO" id="GO:0008168">
    <property type="term" value="F:methyltransferase activity"/>
    <property type="evidence" value="ECO:0007669"/>
    <property type="project" value="UniProtKB-KW"/>
</dbReference>
<feature type="region of interest" description="Disordered" evidence="2">
    <location>
        <begin position="33"/>
        <end position="55"/>
    </location>
</feature>
<name>A0A9W5YKR4_9EURO</name>
<proteinExistence type="inferred from homology"/>
<feature type="compositionally biased region" description="Acidic residues" evidence="2">
    <location>
        <begin position="128"/>
        <end position="139"/>
    </location>
</feature>
<dbReference type="Pfam" id="PF05063">
    <property type="entry name" value="MT-A70"/>
    <property type="match status" value="1"/>
</dbReference>
<feature type="region of interest" description="Disordered" evidence="2">
    <location>
        <begin position="128"/>
        <end position="172"/>
    </location>
</feature>
<dbReference type="InterPro" id="IPR007757">
    <property type="entry name" value="MT-A70-like"/>
</dbReference>
<evidence type="ECO:0000313" key="4">
    <source>
        <dbReference type="Proteomes" id="UP001143548"/>
    </source>
</evidence>
<dbReference type="EMBL" id="BROQ01000004">
    <property type="protein sequence ID" value="GKZ17296.1"/>
    <property type="molecule type" value="Genomic_DNA"/>
</dbReference>
<reference evidence="3" key="1">
    <citation type="submission" date="2022-07" db="EMBL/GenBank/DDBJ databases">
        <title>Taxonomy of Aspergillus series Nigri: significant species reduction supported by multi-species coalescent approaches.</title>
        <authorList>
            <person name="Bian C."/>
            <person name="Kusuya Y."/>
            <person name="Sklenar F."/>
            <person name="D'hooge E."/>
            <person name="Yaguchi T."/>
            <person name="Takahashi H."/>
            <person name="Hubka V."/>
        </authorList>
    </citation>
    <scope>NUCLEOTIDE SEQUENCE</scope>
    <source>
        <strain evidence="3">CBS 733.88</strain>
    </source>
</reference>
<evidence type="ECO:0000256" key="1">
    <source>
        <dbReference type="PROSITE-ProRule" id="PRU00489"/>
    </source>
</evidence>
<dbReference type="GO" id="GO:0003676">
    <property type="term" value="F:nucleic acid binding"/>
    <property type="evidence" value="ECO:0007669"/>
    <property type="project" value="InterPro"/>
</dbReference>
<gene>
    <name evidence="3" type="ORF">AbraCBS73388_007348</name>
</gene>
<dbReference type="PANTHER" id="PTHR12829:SF4">
    <property type="entry name" value="N(6)-ADENINE-SPECIFIC METHYLTRANSFERASE METTL4"/>
    <property type="match status" value="1"/>
</dbReference>
<sequence length="495" mass="55088">MAIESSILYENPSATAFVVDIPSSIALAQALPRQDSPLSQPHSAPSATKSYNGDRVLLSSTPLREPYLSLTEPKTEAARARVLERIPLSERRYHSEIIEPLVAEKIRELNEALENNFERCLPRVVIGDDGDGDAQDGADDPTQGEQIQPGKGKRKRQRSSTTCSTTCSCSTQESSSIHTNTLCTHDQPPLILAPGENAFESISELSNTVVRNTSFEPATVKICCQATTDDLTSASNNERRRRISHHYHSFHVPPSSHFLRCTIPISEPIQESTTTSHQPLIPGLSLEQKFDLILLDPPWTNRSVRRSGHYQTQFYKGWDLLTQRICDILQLHLQYAESRQESHANTAKGPVAAIWITNSAKARKTAYEAIQGAGLDVCEEWIWLKITTDGRPITELGGLWRKPYEVLVIGGRVQSQVHGKGDVVRRVVAAVPDVHSRKPNLKGLFERMFFSSGVAGVSVLPYSALEVFARNLTAGWWACGDDVLKFNSEEWWVDR</sequence>
<keyword evidence="3" id="KW-0489">Methyltransferase</keyword>
<accession>A0A9W5YKR4</accession>
<feature type="compositionally biased region" description="Polar residues" evidence="2">
    <location>
        <begin position="36"/>
        <end position="51"/>
    </location>
</feature>
<evidence type="ECO:0000256" key="2">
    <source>
        <dbReference type="SAM" id="MobiDB-lite"/>
    </source>
</evidence>
<dbReference type="InterPro" id="IPR002052">
    <property type="entry name" value="DNA_methylase_N6_adenine_CS"/>
</dbReference>